<feature type="signal peptide" evidence="1">
    <location>
        <begin position="1"/>
        <end position="24"/>
    </location>
</feature>
<gene>
    <name evidence="2" type="ORF">XYLVIOL_LOCUS5749</name>
</gene>
<dbReference type="SMART" id="SM00708">
    <property type="entry name" value="PhBP"/>
    <property type="match status" value="1"/>
</dbReference>
<proteinExistence type="predicted"/>
<evidence type="ECO:0000256" key="1">
    <source>
        <dbReference type="SAM" id="SignalP"/>
    </source>
</evidence>
<keyword evidence="3" id="KW-1185">Reference proteome</keyword>
<keyword evidence="1" id="KW-0732">Signal</keyword>
<name>A0ABP1NT46_XYLVO</name>
<sequence length="142" mass="16085">MRVTKVCFLISVHFLLSGLIPVRGVSDDPDDIRKLTAGIRKKCIAETEAPLEVIQDTEYGLFPEDDRLKCYFKCALEKSGLMDKRGGIKYDLLKKIIPQSYKELGNDMIDSCIHVDAEDKCEKAFNFMKCMFEANPIAFIAP</sequence>
<evidence type="ECO:0000313" key="2">
    <source>
        <dbReference type="EMBL" id="CAL7942841.1"/>
    </source>
</evidence>
<dbReference type="InterPro" id="IPR036728">
    <property type="entry name" value="PBP_GOBP_sf"/>
</dbReference>
<dbReference type="Pfam" id="PF01395">
    <property type="entry name" value="PBP_GOBP"/>
    <property type="match status" value="1"/>
</dbReference>
<protein>
    <submittedName>
        <fullName evidence="2">Uncharacterized protein</fullName>
    </submittedName>
</protein>
<dbReference type="PANTHER" id="PTHR21364">
    <property type="entry name" value="GENERAL ODORANT-BINDING PROTEIN 19A"/>
    <property type="match status" value="1"/>
</dbReference>
<accession>A0ABP1NT46</accession>
<dbReference type="EMBL" id="CAXAJV020001293">
    <property type="protein sequence ID" value="CAL7942841.1"/>
    <property type="molecule type" value="Genomic_DNA"/>
</dbReference>
<reference evidence="2 3" key="1">
    <citation type="submission" date="2024-08" db="EMBL/GenBank/DDBJ databases">
        <authorList>
            <person name="Will J Nash"/>
            <person name="Angela Man"/>
            <person name="Seanna McTaggart"/>
            <person name="Kendall Baker"/>
            <person name="Tom Barker"/>
            <person name="Leah Catchpole"/>
            <person name="Alex Durrant"/>
            <person name="Karim Gharbi"/>
            <person name="Naomi Irish"/>
            <person name="Gemy Kaithakottil"/>
            <person name="Debby Ku"/>
            <person name="Aaliyah Providence"/>
            <person name="Felix Shaw"/>
            <person name="David Swarbreck"/>
            <person name="Chris Watkins"/>
            <person name="Ann M. McCartney"/>
            <person name="Giulio Formenti"/>
            <person name="Alice Mouton"/>
            <person name="Noel Vella"/>
            <person name="Bjorn M von Reumont"/>
            <person name="Adriana Vella"/>
            <person name="Wilfried Haerty"/>
        </authorList>
    </citation>
    <scope>NUCLEOTIDE SEQUENCE [LARGE SCALE GENOMIC DNA]</scope>
</reference>
<organism evidence="2 3">
    <name type="scientific">Xylocopa violacea</name>
    <name type="common">Violet carpenter bee</name>
    <name type="synonym">Apis violacea</name>
    <dbReference type="NCBI Taxonomy" id="135666"/>
    <lineage>
        <taxon>Eukaryota</taxon>
        <taxon>Metazoa</taxon>
        <taxon>Ecdysozoa</taxon>
        <taxon>Arthropoda</taxon>
        <taxon>Hexapoda</taxon>
        <taxon>Insecta</taxon>
        <taxon>Pterygota</taxon>
        <taxon>Neoptera</taxon>
        <taxon>Endopterygota</taxon>
        <taxon>Hymenoptera</taxon>
        <taxon>Apocrita</taxon>
        <taxon>Aculeata</taxon>
        <taxon>Apoidea</taxon>
        <taxon>Anthophila</taxon>
        <taxon>Apidae</taxon>
        <taxon>Xylocopa</taxon>
        <taxon>Xylocopa</taxon>
    </lineage>
</organism>
<dbReference type="SUPFAM" id="SSF47565">
    <property type="entry name" value="Insect pheromone/odorant-binding proteins"/>
    <property type="match status" value="1"/>
</dbReference>
<comment type="caution">
    <text evidence="2">The sequence shown here is derived from an EMBL/GenBank/DDBJ whole genome shotgun (WGS) entry which is preliminary data.</text>
</comment>
<dbReference type="InterPro" id="IPR006170">
    <property type="entry name" value="PBP/GOBP"/>
</dbReference>
<dbReference type="Proteomes" id="UP001642520">
    <property type="component" value="Unassembled WGS sequence"/>
</dbReference>
<evidence type="ECO:0000313" key="3">
    <source>
        <dbReference type="Proteomes" id="UP001642520"/>
    </source>
</evidence>
<feature type="chain" id="PRO_5046413841" evidence="1">
    <location>
        <begin position="25"/>
        <end position="142"/>
    </location>
</feature>
<dbReference type="Gene3D" id="1.10.238.20">
    <property type="entry name" value="Pheromone/general odorant binding protein domain"/>
    <property type="match status" value="1"/>
</dbReference>
<dbReference type="CDD" id="cd23992">
    <property type="entry name" value="PBP_GOBP"/>
    <property type="match status" value="1"/>
</dbReference>
<dbReference type="PANTHER" id="PTHR21364:SF2">
    <property type="entry name" value="GENERAL ODORANT-BINDING PROTEIN 19A"/>
    <property type="match status" value="1"/>
</dbReference>